<dbReference type="InterPro" id="IPR000504">
    <property type="entry name" value="RRM_dom"/>
</dbReference>
<dbReference type="Pfam" id="PF00076">
    <property type="entry name" value="RRM_1"/>
    <property type="match status" value="1"/>
</dbReference>
<feature type="compositionally biased region" description="Basic and acidic residues" evidence="3">
    <location>
        <begin position="194"/>
        <end position="210"/>
    </location>
</feature>
<dbReference type="InterPro" id="IPR052462">
    <property type="entry name" value="SLIRP/GR-RBP-like"/>
</dbReference>
<feature type="region of interest" description="Disordered" evidence="3">
    <location>
        <begin position="181"/>
        <end position="225"/>
    </location>
</feature>
<name>A0ABQ7GXY0_DUNSA</name>
<dbReference type="PANTHER" id="PTHR48027">
    <property type="entry name" value="HETEROGENEOUS NUCLEAR RIBONUCLEOPROTEIN 87F-RELATED"/>
    <property type="match status" value="1"/>
</dbReference>
<dbReference type="InterPro" id="IPR035979">
    <property type="entry name" value="RBD_domain_sf"/>
</dbReference>
<dbReference type="SUPFAM" id="SSF54928">
    <property type="entry name" value="RNA-binding domain, RBD"/>
    <property type="match status" value="1"/>
</dbReference>
<protein>
    <recommendedName>
        <fullName evidence="4">RRM domain-containing protein</fullName>
    </recommendedName>
</protein>
<proteinExistence type="predicted"/>
<dbReference type="PROSITE" id="PS50102">
    <property type="entry name" value="RRM"/>
    <property type="match status" value="1"/>
</dbReference>
<organism evidence="5 6">
    <name type="scientific">Dunaliella salina</name>
    <name type="common">Green alga</name>
    <name type="synonym">Protococcus salinus</name>
    <dbReference type="NCBI Taxonomy" id="3046"/>
    <lineage>
        <taxon>Eukaryota</taxon>
        <taxon>Viridiplantae</taxon>
        <taxon>Chlorophyta</taxon>
        <taxon>core chlorophytes</taxon>
        <taxon>Chlorophyceae</taxon>
        <taxon>CS clade</taxon>
        <taxon>Chlamydomonadales</taxon>
        <taxon>Dunaliellaceae</taxon>
        <taxon>Dunaliella</taxon>
    </lineage>
</organism>
<feature type="domain" description="RRM" evidence="4">
    <location>
        <begin position="16"/>
        <end position="93"/>
    </location>
</feature>
<evidence type="ECO:0000313" key="5">
    <source>
        <dbReference type="EMBL" id="KAF5839458.1"/>
    </source>
</evidence>
<evidence type="ECO:0000256" key="1">
    <source>
        <dbReference type="ARBA" id="ARBA00022884"/>
    </source>
</evidence>
<evidence type="ECO:0000313" key="6">
    <source>
        <dbReference type="Proteomes" id="UP000815325"/>
    </source>
</evidence>
<dbReference type="Proteomes" id="UP000815325">
    <property type="component" value="Unassembled WGS sequence"/>
</dbReference>
<dbReference type="SMART" id="SM00360">
    <property type="entry name" value="RRM"/>
    <property type="match status" value="1"/>
</dbReference>
<keyword evidence="1 2" id="KW-0694">RNA-binding</keyword>
<sequence length="225" mass="25901">MPRDDDAPPGTEGSEFKAFIGGLSYAINSDDLQRHFDRYDATRAEVMMDKHTNRPRGFGFVFFKDEGGLKDAIRDMHEKEIEGRRISVVRAVPQDQTRPGTPAAALGAGAGARRDFGRRDYSRYDRGYDRYDRDPLPPRYGGYDPRYAYDRGYDRYASYGRSAYDRGDPYYRDPYARSAYGGYAAYPDDPVDYGYRRYDDRSSGGPDRRSYSTSRPSPYDRPPRR</sequence>
<evidence type="ECO:0000259" key="4">
    <source>
        <dbReference type="PROSITE" id="PS50102"/>
    </source>
</evidence>
<keyword evidence="6" id="KW-1185">Reference proteome</keyword>
<reference evidence="5" key="1">
    <citation type="submission" date="2017-08" db="EMBL/GenBank/DDBJ databases">
        <authorList>
            <person name="Polle J.E."/>
            <person name="Barry K."/>
            <person name="Cushman J."/>
            <person name="Schmutz J."/>
            <person name="Tran D."/>
            <person name="Hathwaick L.T."/>
            <person name="Yim W.C."/>
            <person name="Jenkins J."/>
            <person name="Mckie-Krisberg Z.M."/>
            <person name="Prochnik S."/>
            <person name="Lindquist E."/>
            <person name="Dockter R.B."/>
            <person name="Adam C."/>
            <person name="Molina H."/>
            <person name="Bunkerborg J."/>
            <person name="Jin E."/>
            <person name="Buchheim M."/>
            <person name="Magnuson J."/>
        </authorList>
    </citation>
    <scope>NUCLEOTIDE SEQUENCE</scope>
    <source>
        <strain evidence="5">CCAP 19/18</strain>
    </source>
</reference>
<dbReference type="InterPro" id="IPR012677">
    <property type="entry name" value="Nucleotide-bd_a/b_plait_sf"/>
</dbReference>
<comment type="caution">
    <text evidence="5">The sequence shown here is derived from an EMBL/GenBank/DDBJ whole genome shotgun (WGS) entry which is preliminary data.</text>
</comment>
<evidence type="ECO:0000256" key="2">
    <source>
        <dbReference type="PROSITE-ProRule" id="PRU00176"/>
    </source>
</evidence>
<dbReference type="EMBL" id="MU069543">
    <property type="protein sequence ID" value="KAF5839458.1"/>
    <property type="molecule type" value="Genomic_DNA"/>
</dbReference>
<accession>A0ABQ7GXY0</accession>
<evidence type="ECO:0000256" key="3">
    <source>
        <dbReference type="SAM" id="MobiDB-lite"/>
    </source>
</evidence>
<gene>
    <name evidence="5" type="ORF">DUNSADRAFT_744</name>
</gene>
<dbReference type="Gene3D" id="3.30.70.330">
    <property type="match status" value="1"/>
</dbReference>